<dbReference type="OrthoDB" id="276540at2759"/>
<dbReference type="PANTHER" id="PTHR37935">
    <property type="entry name" value="CHROMOSOME UNDETERMINED SCAFFOLD_14, WHOLE GENOME SHOTGUN SEQUENCE"/>
    <property type="match status" value="1"/>
</dbReference>
<evidence type="ECO:0000313" key="3">
    <source>
        <dbReference type="Proteomes" id="UP000051952"/>
    </source>
</evidence>
<dbReference type="PANTHER" id="PTHR37935:SF1">
    <property type="entry name" value="CHROMOSOME UNDETERMINED SCAFFOLD_14, WHOLE GENOME SHOTGUN SEQUENCE"/>
    <property type="match status" value="1"/>
</dbReference>
<dbReference type="AlphaFoldDB" id="A0A0S4KPN7"/>
<accession>A0A0S4KPN7</accession>
<evidence type="ECO:0000256" key="1">
    <source>
        <dbReference type="SAM" id="MobiDB-lite"/>
    </source>
</evidence>
<evidence type="ECO:0000313" key="2">
    <source>
        <dbReference type="EMBL" id="CUI15591.1"/>
    </source>
</evidence>
<name>A0A0S4KPN7_BODSA</name>
<dbReference type="EMBL" id="CYKH01002252">
    <property type="protein sequence ID" value="CUI15591.1"/>
    <property type="molecule type" value="Genomic_DNA"/>
</dbReference>
<gene>
    <name evidence="2" type="ORF">BSAL_48575</name>
</gene>
<sequence>MRRLSSQAPMRVSIAAAHARRCVAASSLPPEIVAQAAATHTPNKRKPVSDDLANFEAYFSPVTTTPLIEAAAQRKRPVATTPLPPATPATNTPPITPPITPTGSPSSWRESLFSSWQNGLVAAFGGCCAVAGIGFLLWKPFKQDSVHQTAAVASEALGDVMVRDQAVTLSKEVVESVLKDPKSVELLVKVVTSLLQKKDTQKAVTSFIQSIFADEYTLAISRKFVVDIIDSSFVREQLELIAFDLTAELLKNPKIRVMLAELLLESTSDALKDRKLHATTGEAMRSAAYYVLPWTSTPSANPPSH</sequence>
<dbReference type="Proteomes" id="UP000051952">
    <property type="component" value="Unassembled WGS sequence"/>
</dbReference>
<protein>
    <submittedName>
        <fullName evidence="2">Uncharacterized protein</fullName>
    </submittedName>
</protein>
<organism evidence="2 3">
    <name type="scientific">Bodo saltans</name>
    <name type="common">Flagellated protozoan</name>
    <dbReference type="NCBI Taxonomy" id="75058"/>
    <lineage>
        <taxon>Eukaryota</taxon>
        <taxon>Discoba</taxon>
        <taxon>Euglenozoa</taxon>
        <taxon>Kinetoplastea</taxon>
        <taxon>Metakinetoplastina</taxon>
        <taxon>Eubodonida</taxon>
        <taxon>Bodonidae</taxon>
        <taxon>Bodo</taxon>
    </lineage>
</organism>
<proteinExistence type="predicted"/>
<feature type="region of interest" description="Disordered" evidence="1">
    <location>
        <begin position="74"/>
        <end position="107"/>
    </location>
</feature>
<reference evidence="3" key="1">
    <citation type="submission" date="2015-09" db="EMBL/GenBank/DDBJ databases">
        <authorList>
            <consortium name="Pathogen Informatics"/>
        </authorList>
    </citation>
    <scope>NUCLEOTIDE SEQUENCE [LARGE SCALE GENOMIC DNA]</scope>
    <source>
        <strain evidence="3">Lake Konstanz</strain>
    </source>
</reference>
<dbReference type="VEuPathDB" id="TriTrypDB:BSAL_48575"/>
<keyword evidence="3" id="KW-1185">Reference proteome</keyword>